<keyword evidence="3" id="KW-1185">Reference proteome</keyword>
<dbReference type="Pfam" id="PF04480">
    <property type="entry name" value="DUF559"/>
    <property type="match status" value="1"/>
</dbReference>
<accession>A0ABW4FD23</accession>
<evidence type="ECO:0000259" key="1">
    <source>
        <dbReference type="Pfam" id="PF04480"/>
    </source>
</evidence>
<reference evidence="3" key="1">
    <citation type="journal article" date="2019" name="Int. J. Syst. Evol. Microbiol.">
        <title>The Global Catalogue of Microorganisms (GCM) 10K type strain sequencing project: providing services to taxonomists for standard genome sequencing and annotation.</title>
        <authorList>
            <consortium name="The Broad Institute Genomics Platform"/>
            <consortium name="The Broad Institute Genome Sequencing Center for Infectious Disease"/>
            <person name="Wu L."/>
            <person name="Ma J."/>
        </authorList>
    </citation>
    <scope>NUCLEOTIDE SEQUENCE [LARGE SCALE GENOMIC DNA]</scope>
    <source>
        <strain evidence="3">JCM 12165</strain>
    </source>
</reference>
<dbReference type="RefSeq" id="WP_343969872.1">
    <property type="nucleotide sequence ID" value="NZ_BAAAJG010000001.1"/>
</dbReference>
<dbReference type="Proteomes" id="UP001597145">
    <property type="component" value="Unassembled WGS sequence"/>
</dbReference>
<name>A0ABW4FD23_9PSEU</name>
<dbReference type="Gene3D" id="3.40.960.10">
    <property type="entry name" value="VSR Endonuclease"/>
    <property type="match status" value="1"/>
</dbReference>
<dbReference type="InterPro" id="IPR007569">
    <property type="entry name" value="DUF559"/>
</dbReference>
<evidence type="ECO:0000313" key="3">
    <source>
        <dbReference type="Proteomes" id="UP001597145"/>
    </source>
</evidence>
<dbReference type="InterPro" id="IPR011335">
    <property type="entry name" value="Restrct_endonuc-II-like"/>
</dbReference>
<dbReference type="EMBL" id="JBHUCP010000003">
    <property type="protein sequence ID" value="MFD1528653.1"/>
    <property type="molecule type" value="Genomic_DNA"/>
</dbReference>
<organism evidence="2 3">
    <name type="scientific">Pseudonocardia aurantiaca</name>
    <dbReference type="NCBI Taxonomy" id="75290"/>
    <lineage>
        <taxon>Bacteria</taxon>
        <taxon>Bacillati</taxon>
        <taxon>Actinomycetota</taxon>
        <taxon>Actinomycetes</taxon>
        <taxon>Pseudonocardiales</taxon>
        <taxon>Pseudonocardiaceae</taxon>
        <taxon>Pseudonocardia</taxon>
    </lineage>
</organism>
<evidence type="ECO:0000313" key="2">
    <source>
        <dbReference type="EMBL" id="MFD1528653.1"/>
    </source>
</evidence>
<gene>
    <name evidence="2" type="ORF">ACFSCY_04290</name>
</gene>
<sequence>METTSTARHGAISRQDAIAAFGFQEVRRRHESGRWRAPWEGVLIDGTRASDPLTLAAAAVLLGGPDAVLAGPTAAHMHGCRSVEPLPVHLIVPYGHWLRSRAGLIVHNGGMLDADREERQGLPVLCFERVLTDMLCRSGPSDALAVMDEALAMVEPSRREHYRAAIARRIEHRSDPRGTRRGVQLLDLATGEAASPAESWFLWRIVDAGFPVPQVNWSLFGPDGLEIYRLDYAWPELRIVVEYDGHAYHAGREAEDQARAEDLRRRGWIVIRAGAEDLGRPEQFEARLEQAFGQRGVDVGRRAKRALRGRRHREPGERRRAR</sequence>
<feature type="domain" description="DUF559" evidence="1">
    <location>
        <begin position="226"/>
        <end position="277"/>
    </location>
</feature>
<protein>
    <submittedName>
        <fullName evidence="2">DUF559 domain-containing protein</fullName>
    </submittedName>
</protein>
<proteinExistence type="predicted"/>
<dbReference type="SUPFAM" id="SSF52980">
    <property type="entry name" value="Restriction endonuclease-like"/>
    <property type="match status" value="1"/>
</dbReference>
<comment type="caution">
    <text evidence="2">The sequence shown here is derived from an EMBL/GenBank/DDBJ whole genome shotgun (WGS) entry which is preliminary data.</text>
</comment>